<name>A0A6S7GTM1_PARCT</name>
<keyword evidence="3" id="KW-1185">Reference proteome</keyword>
<protein>
    <recommendedName>
        <fullName evidence="1">Reverse transcriptase domain-containing protein</fullName>
    </recommendedName>
</protein>
<evidence type="ECO:0000313" key="3">
    <source>
        <dbReference type="Proteomes" id="UP001152795"/>
    </source>
</evidence>
<reference evidence="2" key="1">
    <citation type="submission" date="2020-04" db="EMBL/GenBank/DDBJ databases">
        <authorList>
            <person name="Alioto T."/>
            <person name="Alioto T."/>
            <person name="Gomez Garrido J."/>
        </authorList>
    </citation>
    <scope>NUCLEOTIDE SEQUENCE</scope>
    <source>
        <strain evidence="2">A484AB</strain>
    </source>
</reference>
<dbReference type="OrthoDB" id="998159at2759"/>
<organism evidence="2 3">
    <name type="scientific">Paramuricea clavata</name>
    <name type="common">Red gorgonian</name>
    <name type="synonym">Violescent sea-whip</name>
    <dbReference type="NCBI Taxonomy" id="317549"/>
    <lineage>
        <taxon>Eukaryota</taxon>
        <taxon>Metazoa</taxon>
        <taxon>Cnidaria</taxon>
        <taxon>Anthozoa</taxon>
        <taxon>Octocorallia</taxon>
        <taxon>Malacalcyonacea</taxon>
        <taxon>Plexauridae</taxon>
        <taxon>Paramuricea</taxon>
    </lineage>
</organism>
<gene>
    <name evidence="2" type="ORF">PACLA_8A069886</name>
</gene>
<dbReference type="EMBL" id="CACRXK020001248">
    <property type="protein sequence ID" value="CAB3987880.1"/>
    <property type="molecule type" value="Genomic_DNA"/>
</dbReference>
<comment type="caution">
    <text evidence="2">The sequence shown here is derived from an EMBL/GenBank/DDBJ whole genome shotgun (WGS) entry which is preliminary data.</text>
</comment>
<dbReference type="PANTHER" id="PTHR47510">
    <property type="entry name" value="REVERSE TRANSCRIPTASE DOMAIN-CONTAINING PROTEIN"/>
    <property type="match status" value="1"/>
</dbReference>
<accession>A0A6S7GTM1</accession>
<dbReference type="InterPro" id="IPR000477">
    <property type="entry name" value="RT_dom"/>
</dbReference>
<evidence type="ECO:0000259" key="1">
    <source>
        <dbReference type="Pfam" id="PF00078"/>
    </source>
</evidence>
<dbReference type="Proteomes" id="UP001152795">
    <property type="component" value="Unassembled WGS sequence"/>
</dbReference>
<sequence>MLAKTYHKGVILHAGIKLRPIRRKVQIREQREPRKRDLYMAFADENWDNDFRSSDVDQAVFEVEKIIHGHLDRYETYVEPELLEIGDYTEIPTIRTKLGPDSIPYTVWKDHAELLTPVLTNVWNLSLETHTWPRTWKRSNIDPLPKVELEHLKKTILSVHAKKSFEQHLNASQFAYRKGGSCTDTLLAVQHKANQYLDNPECKAVRLFAMDFSKAFDNVKHDLLSAKLRQVGLNPYIFNWYISFLKDRQQRVVKNDFIRDWKHANKGTTLGSVSGPHLFNIFLNDFEIQLVTTRDLFKYADYVNIISPVWKEVDHSVLGIPQEPLLNLTCHKQTAKESAKRREPTLTKLRTVRQYMVHRLWSVLQSRLFLRFIFFLSEEYVNCCRHTVTQEGVPQRLNYLFLIEPALSTISTSLPLTLYLAVCSNYPVSLQELDAGDELFEHVLHLFMWREFRDLSFWFIHGDYYCIMIGQPKTWITLSVASFRHFGNCGCFLIFRGISVLTVSIAVTRHGNELIRCLLYTNEPRYSLLPPPTKVCLGNHAINNVKLERCQLRSPSLFYCSKFCHNCGT</sequence>
<proteinExistence type="predicted"/>
<evidence type="ECO:0000313" key="2">
    <source>
        <dbReference type="EMBL" id="CAB3987880.1"/>
    </source>
</evidence>
<dbReference type="Pfam" id="PF00078">
    <property type="entry name" value="RVT_1"/>
    <property type="match status" value="1"/>
</dbReference>
<feature type="non-terminal residue" evidence="2">
    <location>
        <position position="1"/>
    </location>
</feature>
<dbReference type="AlphaFoldDB" id="A0A6S7GTM1"/>
<dbReference type="PANTHER" id="PTHR47510:SF3">
    <property type="entry name" value="ENDO_EXONUCLEASE_PHOSPHATASE DOMAIN-CONTAINING PROTEIN"/>
    <property type="match status" value="1"/>
</dbReference>
<feature type="domain" description="Reverse transcriptase" evidence="1">
    <location>
        <begin position="163"/>
        <end position="309"/>
    </location>
</feature>